<keyword evidence="3 6" id="KW-0067">ATP-binding</keyword>
<dbReference type="SUPFAM" id="SSF52540">
    <property type="entry name" value="P-loop containing nucleoside triphosphate hydrolases"/>
    <property type="match status" value="1"/>
</dbReference>
<name>A0A5R9G8S2_9BACL</name>
<dbReference type="Gene3D" id="3.40.50.300">
    <property type="entry name" value="P-loop containing nucleotide triphosphate hydrolases"/>
    <property type="match status" value="1"/>
</dbReference>
<sequence length="271" mass="29249">MIRATNVSKRYDSAPVLSDVSFQVREGEFFGILGPNGSGKTTLLKLLSGLERPDAGEASIGDRPAFEYKRKELARLLAVLQQDALPPVGFSVRDVVEMGRYPYQNWLGEERGADASVVDSVLDCMGLTALAERSVDRLSGGERQRVALAKAMAQQPKALLLDEPTTYLDIGYQIQLMDLIRMWQKDSSLTVVAVLHDLNLAAMYCDRLLLMDRGRAVCCGSPREVLTPGRIRAVYGANATVLAHPTNGAPQVLLESGVPAATSASASGIIS</sequence>
<dbReference type="Pfam" id="PF00005">
    <property type="entry name" value="ABC_tran"/>
    <property type="match status" value="1"/>
</dbReference>
<keyword evidence="2" id="KW-0547">Nucleotide-binding</keyword>
<comment type="caution">
    <text evidence="6">The sequence shown here is derived from an EMBL/GenBank/DDBJ whole genome shotgun (WGS) entry which is preliminary data.</text>
</comment>
<evidence type="ECO:0000259" key="5">
    <source>
        <dbReference type="PROSITE" id="PS50893"/>
    </source>
</evidence>
<dbReference type="AlphaFoldDB" id="A0A5R9G8S2"/>
<dbReference type="SMART" id="SM00382">
    <property type="entry name" value="AAA"/>
    <property type="match status" value="1"/>
</dbReference>
<dbReference type="FunFam" id="3.40.50.300:FF:000134">
    <property type="entry name" value="Iron-enterobactin ABC transporter ATP-binding protein"/>
    <property type="match status" value="1"/>
</dbReference>
<dbReference type="PROSITE" id="PS00211">
    <property type="entry name" value="ABC_TRANSPORTER_1"/>
    <property type="match status" value="1"/>
</dbReference>
<evidence type="ECO:0000256" key="2">
    <source>
        <dbReference type="ARBA" id="ARBA00022741"/>
    </source>
</evidence>
<dbReference type="InterPro" id="IPR027417">
    <property type="entry name" value="P-loop_NTPase"/>
</dbReference>
<proteinExistence type="predicted"/>
<feature type="domain" description="ABC transporter" evidence="5">
    <location>
        <begin position="2"/>
        <end position="238"/>
    </location>
</feature>
<keyword evidence="1" id="KW-0813">Transport</keyword>
<dbReference type="PANTHER" id="PTHR42794:SF1">
    <property type="entry name" value="HEMIN IMPORT ATP-BINDING PROTEIN HMUV"/>
    <property type="match status" value="1"/>
</dbReference>
<dbReference type="GO" id="GO:0005524">
    <property type="term" value="F:ATP binding"/>
    <property type="evidence" value="ECO:0007669"/>
    <property type="project" value="UniProtKB-KW"/>
</dbReference>
<dbReference type="PANTHER" id="PTHR42794">
    <property type="entry name" value="HEMIN IMPORT ATP-BINDING PROTEIN HMUV"/>
    <property type="match status" value="1"/>
</dbReference>
<dbReference type="OrthoDB" id="9787851at2"/>
<dbReference type="InterPro" id="IPR003593">
    <property type="entry name" value="AAA+_ATPase"/>
</dbReference>
<dbReference type="PROSITE" id="PS50893">
    <property type="entry name" value="ABC_TRANSPORTER_2"/>
    <property type="match status" value="1"/>
</dbReference>
<reference evidence="6 7" key="1">
    <citation type="submission" date="2019-05" db="EMBL/GenBank/DDBJ databases">
        <authorList>
            <person name="Narsing Rao M.P."/>
            <person name="Li W.J."/>
        </authorList>
    </citation>
    <scope>NUCLEOTIDE SEQUENCE [LARGE SCALE GENOMIC DNA]</scope>
    <source>
        <strain evidence="6 7">SYSU_K30003</strain>
    </source>
</reference>
<evidence type="ECO:0000256" key="4">
    <source>
        <dbReference type="ARBA" id="ARBA00022967"/>
    </source>
</evidence>
<gene>
    <name evidence="6" type="ORF">FE782_15270</name>
</gene>
<dbReference type="Proteomes" id="UP000309676">
    <property type="component" value="Unassembled WGS sequence"/>
</dbReference>
<accession>A0A5R9G8S2</accession>
<dbReference type="CDD" id="cd03214">
    <property type="entry name" value="ABC_Iron-Siderophores_B12_Hemin"/>
    <property type="match status" value="1"/>
</dbReference>
<dbReference type="InterPro" id="IPR003439">
    <property type="entry name" value="ABC_transporter-like_ATP-bd"/>
</dbReference>
<dbReference type="RefSeq" id="WP_138195081.1">
    <property type="nucleotide sequence ID" value="NZ_VCIW01000009.1"/>
</dbReference>
<dbReference type="InterPro" id="IPR017871">
    <property type="entry name" value="ABC_transporter-like_CS"/>
</dbReference>
<keyword evidence="7" id="KW-1185">Reference proteome</keyword>
<dbReference type="NCBIfam" id="NF010068">
    <property type="entry name" value="PRK13548.1"/>
    <property type="match status" value="1"/>
</dbReference>
<organism evidence="6 7">
    <name type="scientific">Paenibacillus antri</name>
    <dbReference type="NCBI Taxonomy" id="2582848"/>
    <lineage>
        <taxon>Bacteria</taxon>
        <taxon>Bacillati</taxon>
        <taxon>Bacillota</taxon>
        <taxon>Bacilli</taxon>
        <taxon>Bacillales</taxon>
        <taxon>Paenibacillaceae</taxon>
        <taxon>Paenibacillus</taxon>
    </lineage>
</organism>
<evidence type="ECO:0000256" key="1">
    <source>
        <dbReference type="ARBA" id="ARBA00022448"/>
    </source>
</evidence>
<dbReference type="EMBL" id="VCIW01000009">
    <property type="protein sequence ID" value="TLS51469.1"/>
    <property type="molecule type" value="Genomic_DNA"/>
</dbReference>
<evidence type="ECO:0000313" key="7">
    <source>
        <dbReference type="Proteomes" id="UP000309676"/>
    </source>
</evidence>
<protein>
    <submittedName>
        <fullName evidence="6">Heme ABC transporter ATP-binding protein</fullName>
    </submittedName>
</protein>
<evidence type="ECO:0000256" key="3">
    <source>
        <dbReference type="ARBA" id="ARBA00022840"/>
    </source>
</evidence>
<evidence type="ECO:0000313" key="6">
    <source>
        <dbReference type="EMBL" id="TLS51469.1"/>
    </source>
</evidence>
<dbReference type="GO" id="GO:0016887">
    <property type="term" value="F:ATP hydrolysis activity"/>
    <property type="evidence" value="ECO:0007669"/>
    <property type="project" value="InterPro"/>
</dbReference>
<keyword evidence="4" id="KW-1278">Translocase</keyword>